<evidence type="ECO:0000313" key="1">
    <source>
        <dbReference type="EMBL" id="PSK96675.1"/>
    </source>
</evidence>
<evidence type="ECO:0000313" key="2">
    <source>
        <dbReference type="Proteomes" id="UP000243528"/>
    </source>
</evidence>
<reference evidence="1 2" key="1">
    <citation type="submission" date="2018-03" db="EMBL/GenBank/DDBJ databases">
        <title>Genomic Encyclopedia of Archaeal and Bacterial Type Strains, Phase II (KMG-II): from individual species to whole genera.</title>
        <authorList>
            <person name="Goeker M."/>
        </authorList>
    </citation>
    <scope>NUCLEOTIDE SEQUENCE [LARGE SCALE GENOMIC DNA]</scope>
    <source>
        <strain evidence="1 2">DSM 45211</strain>
    </source>
</reference>
<comment type="caution">
    <text evidence="1">The sequence shown here is derived from an EMBL/GenBank/DDBJ whole genome shotgun (WGS) entry which is preliminary data.</text>
</comment>
<dbReference type="EMBL" id="PYGE01000025">
    <property type="protein sequence ID" value="PSK96675.1"/>
    <property type="molecule type" value="Genomic_DNA"/>
</dbReference>
<dbReference type="Proteomes" id="UP000243528">
    <property type="component" value="Unassembled WGS sequence"/>
</dbReference>
<organism evidence="1 2">
    <name type="scientific">Haloactinopolyspora alba</name>
    <dbReference type="NCBI Taxonomy" id="648780"/>
    <lineage>
        <taxon>Bacteria</taxon>
        <taxon>Bacillati</taxon>
        <taxon>Actinomycetota</taxon>
        <taxon>Actinomycetes</taxon>
        <taxon>Jiangellales</taxon>
        <taxon>Jiangellaceae</taxon>
        <taxon>Haloactinopolyspora</taxon>
    </lineage>
</organism>
<sequence length="125" mass="13983">MTLAPSAGPMAPDLDLGAFVETVDTFTNKNGEVVITRHENGWTVKGRNSRTVSPGQEFLAEISDCTECPRREKPGTRNFGPRPVCKTFHAWGGDHSTKHFTRDYCHELGHIDRVQVLAQNVLRTY</sequence>
<proteinExistence type="predicted"/>
<dbReference type="AlphaFoldDB" id="A0A2P8DHI9"/>
<protein>
    <submittedName>
        <fullName evidence="1">Uncharacterized protein</fullName>
    </submittedName>
</protein>
<gene>
    <name evidence="1" type="ORF">CLV30_12557</name>
</gene>
<keyword evidence="2" id="KW-1185">Reference proteome</keyword>
<accession>A0A2P8DHI9</accession>
<name>A0A2P8DHI9_9ACTN</name>
<dbReference type="RefSeq" id="WP_106539604.1">
    <property type="nucleotide sequence ID" value="NZ_PYGE01000025.1"/>
</dbReference>